<comment type="subcellular location">
    <subcellularLocation>
        <location evidence="1">Endoplasmic reticulum membrane</location>
        <topology evidence="1">Multi-pass membrane protein</topology>
    </subcellularLocation>
</comment>
<dbReference type="RefSeq" id="XP_001745637.1">
    <property type="nucleotide sequence ID" value="XM_001745585.1"/>
</dbReference>
<dbReference type="PANTHER" id="PTHR31204:SF1">
    <property type="entry name" value="SIGMA INTRACELLULAR RECEPTOR 2"/>
    <property type="match status" value="1"/>
</dbReference>
<feature type="transmembrane region" description="Helical" evidence="7">
    <location>
        <begin position="114"/>
        <end position="135"/>
    </location>
</feature>
<dbReference type="EMBL" id="CH991550">
    <property type="protein sequence ID" value="EDQ89608.1"/>
    <property type="molecule type" value="Genomic_DNA"/>
</dbReference>
<evidence type="ECO:0000256" key="1">
    <source>
        <dbReference type="ARBA" id="ARBA00004477"/>
    </source>
</evidence>
<feature type="domain" description="EXPERA" evidence="8">
    <location>
        <begin position="8"/>
        <end position="163"/>
    </location>
</feature>
<keyword evidence="4" id="KW-0256">Endoplasmic reticulum</keyword>
<evidence type="ECO:0000256" key="3">
    <source>
        <dbReference type="ARBA" id="ARBA00022692"/>
    </source>
</evidence>
<organism evidence="9 10">
    <name type="scientific">Monosiga brevicollis</name>
    <name type="common">Choanoflagellate</name>
    <dbReference type="NCBI Taxonomy" id="81824"/>
    <lineage>
        <taxon>Eukaryota</taxon>
        <taxon>Choanoflagellata</taxon>
        <taxon>Craspedida</taxon>
        <taxon>Salpingoecidae</taxon>
        <taxon>Monosiga</taxon>
    </lineage>
</organism>
<dbReference type="PANTHER" id="PTHR31204">
    <property type="entry name" value="SIGMA INTRACELLULAR RECEPTOR 2"/>
    <property type="match status" value="1"/>
</dbReference>
<protein>
    <recommendedName>
        <fullName evidence="8">EXPERA domain-containing protein</fullName>
    </recommendedName>
</protein>
<evidence type="ECO:0000256" key="5">
    <source>
        <dbReference type="ARBA" id="ARBA00022989"/>
    </source>
</evidence>
<reference evidence="9 10" key="1">
    <citation type="journal article" date="2008" name="Nature">
        <title>The genome of the choanoflagellate Monosiga brevicollis and the origin of metazoans.</title>
        <authorList>
            <consortium name="JGI Sequencing"/>
            <person name="King N."/>
            <person name="Westbrook M.J."/>
            <person name="Young S.L."/>
            <person name="Kuo A."/>
            <person name="Abedin M."/>
            <person name="Chapman J."/>
            <person name="Fairclough S."/>
            <person name="Hellsten U."/>
            <person name="Isogai Y."/>
            <person name="Letunic I."/>
            <person name="Marr M."/>
            <person name="Pincus D."/>
            <person name="Putnam N."/>
            <person name="Rokas A."/>
            <person name="Wright K.J."/>
            <person name="Zuzow R."/>
            <person name="Dirks W."/>
            <person name="Good M."/>
            <person name="Goodstein D."/>
            <person name="Lemons D."/>
            <person name="Li W."/>
            <person name="Lyons J.B."/>
            <person name="Morris A."/>
            <person name="Nichols S."/>
            <person name="Richter D.J."/>
            <person name="Salamov A."/>
            <person name="Bork P."/>
            <person name="Lim W.A."/>
            <person name="Manning G."/>
            <person name="Miller W.T."/>
            <person name="McGinnis W."/>
            <person name="Shapiro H."/>
            <person name="Tjian R."/>
            <person name="Grigoriev I.V."/>
            <person name="Rokhsar D."/>
        </authorList>
    </citation>
    <scope>NUCLEOTIDE SEQUENCE [LARGE SCALE GENOMIC DNA]</scope>
    <source>
        <strain evidence="10">MX1 / ATCC 50154</strain>
    </source>
</reference>
<dbReference type="STRING" id="81824.A9UYH6"/>
<evidence type="ECO:0000256" key="7">
    <source>
        <dbReference type="PIRNR" id="PIRNR031032"/>
    </source>
</evidence>
<dbReference type="Pfam" id="PF05241">
    <property type="entry name" value="EBP"/>
    <property type="match status" value="1"/>
</dbReference>
<dbReference type="PROSITE" id="PS51751">
    <property type="entry name" value="EXPERA"/>
    <property type="match status" value="1"/>
</dbReference>
<dbReference type="InterPro" id="IPR016964">
    <property type="entry name" value="Sigma2_recept"/>
</dbReference>
<dbReference type="InterPro" id="IPR051987">
    <property type="entry name" value="Sigma-2_receptor-like"/>
</dbReference>
<dbReference type="eggNOG" id="ENOG502S64S">
    <property type="taxonomic scope" value="Eukaryota"/>
</dbReference>
<feature type="transmembrane region" description="Helical" evidence="7">
    <location>
        <begin position="147"/>
        <end position="167"/>
    </location>
</feature>
<evidence type="ECO:0000256" key="2">
    <source>
        <dbReference type="ARBA" id="ARBA00009096"/>
    </source>
</evidence>
<comment type="caution">
    <text evidence="7">Lacks conserved residue(s) required for the propagation of feature annotation.</text>
</comment>
<dbReference type="InterPro" id="IPR033118">
    <property type="entry name" value="EXPERA"/>
</dbReference>
<name>A9UYH6_MONBE</name>
<evidence type="ECO:0000313" key="9">
    <source>
        <dbReference type="EMBL" id="EDQ89608.1"/>
    </source>
</evidence>
<sequence length="178" mass="20231">MARALSWTDQVHYWFFASHIPITLLMDSQAILPPSLVPGSISSLQRFYVETFQDPLMANPPVWFKSMVTCELLIQLPFFFWACRAIKNGAHQALNSIVWYHINLGDNSIRLPGLLYGAHVATTLVPILGEFLFGFPAANLSTTQRLALVALYSPYLLVPIHYAWHLLRHPKPYGTHRD</sequence>
<dbReference type="InParanoid" id="A9UYH6"/>
<dbReference type="OMA" id="EFKDPMV"/>
<dbReference type="KEGG" id="mbr:MONBRDRAFT_25127"/>
<proteinExistence type="inferred from homology"/>
<gene>
    <name evidence="9" type="ORF">MONBRDRAFT_25127</name>
</gene>
<dbReference type="PIRSF" id="PIRSF031032">
    <property type="entry name" value="TMP_97_prd"/>
    <property type="match status" value="1"/>
</dbReference>
<evidence type="ECO:0000259" key="8">
    <source>
        <dbReference type="PROSITE" id="PS51751"/>
    </source>
</evidence>
<dbReference type="Proteomes" id="UP000001357">
    <property type="component" value="Unassembled WGS sequence"/>
</dbReference>
<comment type="similarity">
    <text evidence="2">Belongs to the TMEM97/sigma-2 receptor family.</text>
</comment>
<keyword evidence="10" id="KW-1185">Reference proteome</keyword>
<keyword evidence="3 7" id="KW-0812">Transmembrane</keyword>
<evidence type="ECO:0000256" key="4">
    <source>
        <dbReference type="ARBA" id="ARBA00022824"/>
    </source>
</evidence>
<evidence type="ECO:0000256" key="6">
    <source>
        <dbReference type="ARBA" id="ARBA00023136"/>
    </source>
</evidence>
<keyword evidence="6 7" id="KW-0472">Membrane</keyword>
<dbReference type="FunCoup" id="A9UYH6">
    <property type="interactions" value="362"/>
</dbReference>
<dbReference type="GO" id="GO:0005783">
    <property type="term" value="C:endoplasmic reticulum"/>
    <property type="evidence" value="ECO:0000318"/>
    <property type="project" value="GO_Central"/>
</dbReference>
<dbReference type="GO" id="GO:0005789">
    <property type="term" value="C:endoplasmic reticulum membrane"/>
    <property type="evidence" value="ECO:0007669"/>
    <property type="project" value="UniProtKB-SubCell"/>
</dbReference>
<keyword evidence="5 7" id="KW-1133">Transmembrane helix</keyword>
<accession>A9UYH6</accession>
<evidence type="ECO:0000313" key="10">
    <source>
        <dbReference type="Proteomes" id="UP000001357"/>
    </source>
</evidence>
<dbReference type="GeneID" id="5890898"/>
<dbReference type="AlphaFoldDB" id="A9UYH6"/>